<dbReference type="GO" id="GO:0008237">
    <property type="term" value="F:metallopeptidase activity"/>
    <property type="evidence" value="ECO:0007669"/>
    <property type="project" value="InterPro"/>
</dbReference>
<feature type="region of interest" description="Disordered" evidence="1">
    <location>
        <begin position="18"/>
        <end position="45"/>
    </location>
</feature>
<feature type="region of interest" description="Disordered" evidence="1">
    <location>
        <begin position="573"/>
        <end position="592"/>
    </location>
</feature>
<dbReference type="PANTHER" id="PTHR38478">
    <property type="entry name" value="PEPTIDASE M1A AND M12B"/>
    <property type="match status" value="1"/>
</dbReference>
<dbReference type="PANTHER" id="PTHR38478:SF1">
    <property type="entry name" value="ZINC DEPENDENT METALLOPROTEASE DOMAIN LIPOPROTEIN"/>
    <property type="match status" value="1"/>
</dbReference>
<dbReference type="EMBL" id="UINC01012560">
    <property type="protein sequence ID" value="SVA54787.1"/>
    <property type="molecule type" value="Genomic_DNA"/>
</dbReference>
<evidence type="ECO:0000256" key="1">
    <source>
        <dbReference type="SAM" id="MobiDB-lite"/>
    </source>
</evidence>
<dbReference type="SUPFAM" id="SSF55486">
    <property type="entry name" value="Metalloproteases ('zincins'), catalytic domain"/>
    <property type="match status" value="1"/>
</dbReference>
<evidence type="ECO:0000259" key="3">
    <source>
        <dbReference type="Pfam" id="PF17148"/>
    </source>
</evidence>
<accession>A0A381WS90</accession>
<dbReference type="CDD" id="cd04276">
    <property type="entry name" value="ZnMc_MMP_like_2"/>
    <property type="match status" value="1"/>
</dbReference>
<name>A0A381WS90_9ZZZZ</name>
<dbReference type="InterPro" id="IPR032534">
    <property type="entry name" value="EcxA_zinc-bd"/>
</dbReference>
<feature type="domain" description="DUF5117" evidence="3">
    <location>
        <begin position="107"/>
        <end position="299"/>
    </location>
</feature>
<evidence type="ECO:0008006" key="5">
    <source>
        <dbReference type="Google" id="ProtNLM"/>
    </source>
</evidence>
<evidence type="ECO:0000313" key="4">
    <source>
        <dbReference type="EMBL" id="SVA54787.1"/>
    </source>
</evidence>
<dbReference type="Pfam" id="PF16313">
    <property type="entry name" value="DUF4953"/>
    <property type="match status" value="1"/>
</dbReference>
<protein>
    <recommendedName>
        <fullName evidence="5">EcxA zinc-binding domain-containing protein</fullName>
    </recommendedName>
</protein>
<sequence length="853" mass="96928">MNHILALILIVGSLALAQEPKPPDQPPSPDAAAEGPKQPAPPKIKTMEEGLKGKKEIPGLITLCQDTATGKLSMVLKNDQLGKEFVYFVHARDGQLNAGVFRGNYRGERIITFNRYFNRIEFEVQNNAFYFDPDNPLSRAADANITTAILASEYVVAQSDSVVMVDVDNVFLTEALHQITRGFIPGGGNKNPFKLGRLIKNRSKYALLKNYPENTDVSVQYVYSNPTPTNWGSDQGLTDARSVNVTLQHSFIAVPENKYHPRYEDPRVGYFVTQVTDMTDPEDVTPYRDLIHRWHLEKKHPEQFISEPVEPIVWWIENTTPNEFRQAIKDGVLAWNKAFEKAGFNNALQVKVQPDTASWDAGDIRYNVLRWTSSPNPPFGGYGPSFVNPRTGQILGADIMLEYVHFTNRVKYERLYGPLSDNGNLSEKDLCLAGHYKHQGNLFAATALNSMGNFTQFEQHRLVYEGMVNLIMHEVGHTLGLSHNFYASNFHSLNTIHDRNITEPVGLISSVMDYEMVNIGKHNNWTGQFYSTVPGPYDNWAVEYGYATPLENPLDEAARISLLLSQSTKPELGYGNDADDMRSPGKGLDPRIMVNDMSDNPLGYAEERMDLIRSLYKPLRSRYEKHGESYHAFTDAFNILNREYRVCATVVSRYVGGMFMDRSMVGQEDRELPFMPIPRDTQKWAMTLLNKYIFSPQAFQRPEDIYNHLQWERRGWSGTSDPHIHDQILNVQKTILDHLLHLNVLKRISDTGLYGNTYSLSDMIRDLTNSCFAVDASTNVSSMRRNLQIEYAERLIQIVLNKGKAKYDHLAVSAAHANLNIIIKYSSKKYNVDEATKAHREYLLYRITEALDT</sequence>
<reference evidence="4" key="1">
    <citation type="submission" date="2018-05" db="EMBL/GenBank/DDBJ databases">
        <authorList>
            <person name="Lanie J.A."/>
            <person name="Ng W.-L."/>
            <person name="Kazmierczak K.M."/>
            <person name="Andrzejewski T.M."/>
            <person name="Davidsen T.M."/>
            <person name="Wayne K.J."/>
            <person name="Tettelin H."/>
            <person name="Glass J.I."/>
            <person name="Rusch D."/>
            <person name="Podicherti R."/>
            <person name="Tsui H.-C.T."/>
            <person name="Winkler M.E."/>
        </authorList>
    </citation>
    <scope>NUCLEOTIDE SEQUENCE</scope>
</reference>
<feature type="domain" description="EcxA zinc-binding" evidence="2">
    <location>
        <begin position="460"/>
        <end position="774"/>
    </location>
</feature>
<proteinExistence type="predicted"/>
<evidence type="ECO:0000259" key="2">
    <source>
        <dbReference type="Pfam" id="PF16313"/>
    </source>
</evidence>
<organism evidence="4">
    <name type="scientific">marine metagenome</name>
    <dbReference type="NCBI Taxonomy" id="408172"/>
    <lineage>
        <taxon>unclassified sequences</taxon>
        <taxon>metagenomes</taxon>
        <taxon>ecological metagenomes</taxon>
    </lineage>
</organism>
<gene>
    <name evidence="4" type="ORF">METZ01_LOCUS107641</name>
</gene>
<dbReference type="Gene3D" id="3.40.390.10">
    <property type="entry name" value="Collagenase (Catalytic Domain)"/>
    <property type="match status" value="1"/>
</dbReference>
<dbReference type="AlphaFoldDB" id="A0A381WS90"/>
<dbReference type="InterPro" id="IPR024079">
    <property type="entry name" value="MetalloPept_cat_dom_sf"/>
</dbReference>
<dbReference type="InterPro" id="IPR033413">
    <property type="entry name" value="DUF5117"/>
</dbReference>
<dbReference type="Pfam" id="PF17148">
    <property type="entry name" value="DUF5117"/>
    <property type="match status" value="1"/>
</dbReference>
<dbReference type="InterPro" id="IPR034032">
    <property type="entry name" value="Zn_MMP-like_bac"/>
</dbReference>